<comment type="caution">
    <text evidence="2">The sequence shown here is derived from an EMBL/GenBank/DDBJ whole genome shotgun (WGS) entry which is preliminary data.</text>
</comment>
<evidence type="ECO:0000313" key="3">
    <source>
        <dbReference type="Proteomes" id="UP000828390"/>
    </source>
</evidence>
<organism evidence="2 3">
    <name type="scientific">Dreissena polymorpha</name>
    <name type="common">Zebra mussel</name>
    <name type="synonym">Mytilus polymorpha</name>
    <dbReference type="NCBI Taxonomy" id="45954"/>
    <lineage>
        <taxon>Eukaryota</taxon>
        <taxon>Metazoa</taxon>
        <taxon>Spiralia</taxon>
        <taxon>Lophotrochozoa</taxon>
        <taxon>Mollusca</taxon>
        <taxon>Bivalvia</taxon>
        <taxon>Autobranchia</taxon>
        <taxon>Heteroconchia</taxon>
        <taxon>Euheterodonta</taxon>
        <taxon>Imparidentia</taxon>
        <taxon>Neoheterodontei</taxon>
        <taxon>Myida</taxon>
        <taxon>Dreissenoidea</taxon>
        <taxon>Dreissenidae</taxon>
        <taxon>Dreissena</taxon>
    </lineage>
</organism>
<dbReference type="InterPro" id="IPR027307">
    <property type="entry name" value="WASH7"/>
</dbReference>
<protein>
    <recommendedName>
        <fullName evidence="1">WASH complex subunit 7 C-terminal domain-containing protein</fullName>
    </recommendedName>
</protein>
<dbReference type="GO" id="GO:0071203">
    <property type="term" value="C:WASH complex"/>
    <property type="evidence" value="ECO:0007669"/>
    <property type="project" value="InterPro"/>
</dbReference>
<reference evidence="2" key="2">
    <citation type="submission" date="2020-11" db="EMBL/GenBank/DDBJ databases">
        <authorList>
            <person name="McCartney M.A."/>
            <person name="Auch B."/>
            <person name="Kono T."/>
            <person name="Mallez S."/>
            <person name="Becker A."/>
            <person name="Gohl D.M."/>
            <person name="Silverstein K.A.T."/>
            <person name="Koren S."/>
            <person name="Bechman K.B."/>
            <person name="Herman A."/>
            <person name="Abrahante J.E."/>
            <person name="Garbe J."/>
        </authorList>
    </citation>
    <scope>NUCLEOTIDE SEQUENCE</scope>
    <source>
        <strain evidence="2">Duluth1</strain>
        <tissue evidence="2">Whole animal</tissue>
    </source>
</reference>
<dbReference type="EMBL" id="JAIWYP010000003">
    <property type="protein sequence ID" value="KAH3848651.1"/>
    <property type="molecule type" value="Genomic_DNA"/>
</dbReference>
<accession>A0A9D4L1B3</accession>
<name>A0A9D4L1B3_DREPO</name>
<dbReference type="InterPro" id="IPR028283">
    <property type="entry name" value="WASH-7_C"/>
</dbReference>
<evidence type="ECO:0000259" key="1">
    <source>
        <dbReference type="Pfam" id="PF14746"/>
    </source>
</evidence>
<proteinExistence type="predicted"/>
<gene>
    <name evidence="2" type="ORF">DPMN_091031</name>
</gene>
<dbReference type="Pfam" id="PF14746">
    <property type="entry name" value="WASH-7_C"/>
    <property type="match status" value="1"/>
</dbReference>
<feature type="domain" description="WASH complex subunit 7 C-terminal" evidence="1">
    <location>
        <begin position="1"/>
        <end position="77"/>
    </location>
</feature>
<reference evidence="2" key="1">
    <citation type="journal article" date="2019" name="bioRxiv">
        <title>The Genome of the Zebra Mussel, Dreissena polymorpha: A Resource for Invasive Species Research.</title>
        <authorList>
            <person name="McCartney M.A."/>
            <person name="Auch B."/>
            <person name="Kono T."/>
            <person name="Mallez S."/>
            <person name="Zhang Y."/>
            <person name="Obille A."/>
            <person name="Becker A."/>
            <person name="Abrahante J.E."/>
            <person name="Garbe J."/>
            <person name="Badalamenti J.P."/>
            <person name="Herman A."/>
            <person name="Mangelson H."/>
            <person name="Liachko I."/>
            <person name="Sullivan S."/>
            <person name="Sone E.D."/>
            <person name="Koren S."/>
            <person name="Silverstein K.A.T."/>
            <person name="Beckman K.B."/>
            <person name="Gohl D.M."/>
        </authorList>
    </citation>
    <scope>NUCLEOTIDE SEQUENCE</scope>
    <source>
        <strain evidence="2">Duluth1</strain>
        <tissue evidence="2">Whole animal</tissue>
    </source>
</reference>
<dbReference type="PANTHER" id="PTHR31409:SF0">
    <property type="entry name" value="WASH COMPLEX SUBUNIT 4"/>
    <property type="match status" value="1"/>
</dbReference>
<keyword evidence="3" id="KW-1185">Reference proteome</keyword>
<dbReference type="AlphaFoldDB" id="A0A9D4L1B3"/>
<dbReference type="Proteomes" id="UP000828390">
    <property type="component" value="Unassembled WGS sequence"/>
</dbReference>
<dbReference type="GO" id="GO:0016197">
    <property type="term" value="P:endosomal transport"/>
    <property type="evidence" value="ECO:0007669"/>
    <property type="project" value="TreeGrafter"/>
</dbReference>
<dbReference type="GO" id="GO:0007032">
    <property type="term" value="P:endosome organization"/>
    <property type="evidence" value="ECO:0007669"/>
    <property type="project" value="TreeGrafter"/>
</dbReference>
<sequence>MHLRNFFVILPPLTVKYIEHSISCKEKMNRKNKVGAAFNDDGFAMGLAYILKLLDQYHDFDSLHWFQAVREHYGKEKINFV</sequence>
<evidence type="ECO:0000313" key="2">
    <source>
        <dbReference type="EMBL" id="KAH3848651.1"/>
    </source>
</evidence>
<dbReference type="GO" id="GO:0005768">
    <property type="term" value="C:endosome"/>
    <property type="evidence" value="ECO:0007669"/>
    <property type="project" value="TreeGrafter"/>
</dbReference>
<dbReference type="PANTHER" id="PTHR31409">
    <property type="entry name" value="WASH COMPLEX SUBUNIT 4"/>
    <property type="match status" value="1"/>
</dbReference>